<evidence type="ECO:0000313" key="4">
    <source>
        <dbReference type="Proteomes" id="UP001162164"/>
    </source>
</evidence>
<dbReference type="InterPro" id="IPR051412">
    <property type="entry name" value="Formin_Homology_Diaphanous_sf"/>
</dbReference>
<dbReference type="Pfam" id="PF02205">
    <property type="entry name" value="WH2"/>
    <property type="match status" value="1"/>
</dbReference>
<dbReference type="SMART" id="SM00246">
    <property type="entry name" value="WH2"/>
    <property type="match status" value="1"/>
</dbReference>
<dbReference type="InterPro" id="IPR003124">
    <property type="entry name" value="WH2_dom"/>
</dbReference>
<name>A0ABQ9JUU0_9CUCU</name>
<sequence>MPAPPPPPPMAPAAPPQPVFNLSKSGPNDRGALLKSIQQGKKLKKTVTNDKSAPIIPGKVSSRTGNNNGSCSSETPPVLWEHCRTLKSLNNNNDVTPPVVTPTKNFSSIQLELKKQLAVIIEIGGPPPPAPNKTMSGDSPRQPFMAKDSISNGLHLSQLSLNTTSSTLHANSSTLHRKAKSNANLHTLEINNTEDIALAAPVISHGKPNLAPKPPTLNGKPAPPQKKVGKLISRAHSMRTPRSPSPQSPDGNPANKFGTVRHMSSILSQSLAHSAGHNQRVRTPLNTRPSAPPPSIPSQQSLSNLPSPVQSLGPLPPPPPPSKTNSVKHPNHAPPPPPAPSHAPPPPPPHKTQTVRQLPSVPANNISTPPPPPPRNSSMRDTPTARRTSTDLDEKYKNMFQAPEKFPQPPPYRNILKIYSYKQAVNFKPAV</sequence>
<evidence type="ECO:0000259" key="2">
    <source>
        <dbReference type="PROSITE" id="PS51082"/>
    </source>
</evidence>
<feature type="compositionally biased region" description="Polar residues" evidence="1">
    <location>
        <begin position="351"/>
        <end position="367"/>
    </location>
</feature>
<comment type="caution">
    <text evidence="3">The sequence shown here is derived from an EMBL/GenBank/DDBJ whole genome shotgun (WGS) entry which is preliminary data.</text>
</comment>
<dbReference type="PANTHER" id="PTHR45691">
    <property type="entry name" value="PROTEIN DIAPHANOUS"/>
    <property type="match status" value="1"/>
</dbReference>
<feature type="compositionally biased region" description="Basic and acidic residues" evidence="1">
    <location>
        <begin position="388"/>
        <end position="397"/>
    </location>
</feature>
<organism evidence="3 4">
    <name type="scientific">Molorchus minor</name>
    <dbReference type="NCBI Taxonomy" id="1323400"/>
    <lineage>
        <taxon>Eukaryota</taxon>
        <taxon>Metazoa</taxon>
        <taxon>Ecdysozoa</taxon>
        <taxon>Arthropoda</taxon>
        <taxon>Hexapoda</taxon>
        <taxon>Insecta</taxon>
        <taxon>Pterygota</taxon>
        <taxon>Neoptera</taxon>
        <taxon>Endopterygota</taxon>
        <taxon>Coleoptera</taxon>
        <taxon>Polyphaga</taxon>
        <taxon>Cucujiformia</taxon>
        <taxon>Chrysomeloidea</taxon>
        <taxon>Cerambycidae</taxon>
        <taxon>Lamiinae</taxon>
        <taxon>Monochamini</taxon>
        <taxon>Molorchus</taxon>
    </lineage>
</organism>
<feature type="domain" description="WH2" evidence="2">
    <location>
        <begin position="29"/>
        <end position="46"/>
    </location>
</feature>
<feature type="compositionally biased region" description="Polar residues" evidence="1">
    <location>
        <begin position="376"/>
        <end position="387"/>
    </location>
</feature>
<dbReference type="PROSITE" id="PS51082">
    <property type="entry name" value="WH2"/>
    <property type="match status" value="1"/>
</dbReference>
<reference evidence="3" key="1">
    <citation type="journal article" date="2023" name="Insect Mol. Biol.">
        <title>Genome sequencing provides insights into the evolution of gene families encoding plant cell wall-degrading enzymes in longhorned beetles.</title>
        <authorList>
            <person name="Shin N.R."/>
            <person name="Okamura Y."/>
            <person name="Kirsch R."/>
            <person name="Pauchet Y."/>
        </authorList>
    </citation>
    <scope>NUCLEOTIDE SEQUENCE</scope>
    <source>
        <strain evidence="3">MMC_N1</strain>
    </source>
</reference>
<gene>
    <name evidence="3" type="ORF">NQ317_017293</name>
</gene>
<keyword evidence="4" id="KW-1185">Reference proteome</keyword>
<evidence type="ECO:0000256" key="1">
    <source>
        <dbReference type="SAM" id="MobiDB-lite"/>
    </source>
</evidence>
<feature type="region of interest" description="Disordered" evidence="1">
    <location>
        <begin position="270"/>
        <end position="411"/>
    </location>
</feature>
<feature type="compositionally biased region" description="Polar residues" evidence="1">
    <location>
        <begin position="61"/>
        <end position="75"/>
    </location>
</feature>
<feature type="compositionally biased region" description="Pro residues" evidence="1">
    <location>
        <begin position="332"/>
        <end position="350"/>
    </location>
</feature>
<feature type="compositionally biased region" description="Pro residues" evidence="1">
    <location>
        <begin position="1"/>
        <end position="18"/>
    </location>
</feature>
<accession>A0ABQ9JUU0</accession>
<protein>
    <recommendedName>
        <fullName evidence="2">WH2 domain-containing protein</fullName>
    </recommendedName>
</protein>
<dbReference type="PANTHER" id="PTHR45691:SF6">
    <property type="entry name" value="PROTEIN DIAPHANOUS"/>
    <property type="match status" value="1"/>
</dbReference>
<feature type="region of interest" description="Disordered" evidence="1">
    <location>
        <begin position="206"/>
        <end position="258"/>
    </location>
</feature>
<dbReference type="Proteomes" id="UP001162164">
    <property type="component" value="Unassembled WGS sequence"/>
</dbReference>
<feature type="region of interest" description="Disordered" evidence="1">
    <location>
        <begin position="1"/>
        <end position="75"/>
    </location>
</feature>
<dbReference type="EMBL" id="JAPWTJ010000172">
    <property type="protein sequence ID" value="KAJ8981672.1"/>
    <property type="molecule type" value="Genomic_DNA"/>
</dbReference>
<proteinExistence type="predicted"/>
<evidence type="ECO:0000313" key="3">
    <source>
        <dbReference type="EMBL" id="KAJ8981672.1"/>
    </source>
</evidence>
<feature type="compositionally biased region" description="Low complexity" evidence="1">
    <location>
        <begin position="297"/>
        <end position="313"/>
    </location>
</feature>